<reference evidence="1 2" key="1">
    <citation type="submission" date="2023-09" db="EMBL/GenBank/DDBJ databases">
        <title>Complete genome of Streptomyces roseicoloratus T14.</title>
        <authorList>
            <person name="Bashizi T."/>
            <person name="Kim M.-J."/>
            <person name="Lee G."/>
            <person name="Tagele S.B."/>
            <person name="Shin J.-H."/>
        </authorList>
    </citation>
    <scope>NUCLEOTIDE SEQUENCE [LARGE SCALE GENOMIC DNA]</scope>
    <source>
        <strain evidence="1 2">T14</strain>
    </source>
</reference>
<dbReference type="Gene3D" id="3.30.830.10">
    <property type="entry name" value="Metalloenzyme, LuxS/M16 peptidase-like"/>
    <property type="match status" value="2"/>
</dbReference>
<proteinExistence type="predicted"/>
<dbReference type="SUPFAM" id="SSF63411">
    <property type="entry name" value="LuxS/MPP-like metallohydrolase"/>
    <property type="match status" value="2"/>
</dbReference>
<accession>A0ABY9RVW6</accession>
<evidence type="ECO:0000313" key="1">
    <source>
        <dbReference type="EMBL" id="WMX45045.1"/>
    </source>
</evidence>
<dbReference type="RefSeq" id="WP_309548310.1">
    <property type="nucleotide sequence ID" value="NZ_CP133762.1"/>
</dbReference>
<dbReference type="EMBL" id="CP133762">
    <property type="protein sequence ID" value="WMX45045.1"/>
    <property type="molecule type" value="Genomic_DNA"/>
</dbReference>
<gene>
    <name evidence="1" type="ORF">RGF97_09545</name>
</gene>
<organism evidence="1 2">
    <name type="scientific">Streptomyces roseicoloratus</name>
    <dbReference type="NCBI Taxonomy" id="2508722"/>
    <lineage>
        <taxon>Bacteria</taxon>
        <taxon>Bacillati</taxon>
        <taxon>Actinomycetota</taxon>
        <taxon>Actinomycetes</taxon>
        <taxon>Kitasatosporales</taxon>
        <taxon>Streptomycetaceae</taxon>
        <taxon>Streptomyces</taxon>
    </lineage>
</organism>
<evidence type="ECO:0000313" key="2">
    <source>
        <dbReference type="Proteomes" id="UP001250858"/>
    </source>
</evidence>
<sequence>MHSIEIDGVTVLWTEAPPPLEAALVFGCGVRDETFRTFGITHLVEHLAMSTLPRLHHDHNACVDLRTTDFLATGRPEQITAFLEAVCGALSDLPLERLDREAGVLAAEAGEPEHPTTGALLSRRYGLACAGLAPWRGPGADRLAPEAVREHVRRFFHADNAVLILSGPPPEGLRLPLPRGERPRREGVVPAVLGTGPAWSQECVPHVGLALHSERHDDVALSLAVDVLRERLVAKARHEHGLSYEVALDRCAIGAGHRERVVRVDARDGEEKHVAELLWTEALRLAADGPDAAELAEEVAAAKEALADPRHTVSDLLRLADAELFGEPTLDAQEWLDAASSVTPDQARRAFATSMSSALLAVPDGVEPALALPDGSPLPAGGCVRSRELPPGRIFRPGSLQRLISSAARRTHLVLGDNVIAMRDPDGDVHAIPFDEVVGVEAHGPGRVVFGRGGCVIPVLPDLFAKIAPAVQRLDTVVPRELHYPVSAYWVGEE</sequence>
<dbReference type="InterPro" id="IPR011249">
    <property type="entry name" value="Metalloenz_LuxS/M16"/>
</dbReference>
<keyword evidence="2" id="KW-1185">Reference proteome</keyword>
<dbReference type="Proteomes" id="UP001250858">
    <property type="component" value="Chromosome"/>
</dbReference>
<evidence type="ECO:0008006" key="3">
    <source>
        <dbReference type="Google" id="ProtNLM"/>
    </source>
</evidence>
<protein>
    <recommendedName>
        <fullName evidence="3">Peptidase M16 N-terminal domain-containing protein</fullName>
    </recommendedName>
</protein>
<name>A0ABY9RVW6_9ACTN</name>